<dbReference type="PATRIC" id="fig|1265313.6.peg.2278"/>
<name>A0A095VP02_9GAMM</name>
<dbReference type="HOGENOM" id="CLU_1238784_0_0_6"/>
<comment type="caution">
    <text evidence="1">The sequence shown here is derived from an EMBL/GenBank/DDBJ whole genome shotgun (WGS) entry which is preliminary data.</text>
</comment>
<proteinExistence type="predicted"/>
<dbReference type="Proteomes" id="UP000029640">
    <property type="component" value="Unassembled WGS sequence"/>
</dbReference>
<dbReference type="InterPro" id="IPR029063">
    <property type="entry name" value="SAM-dependent_MTases_sf"/>
</dbReference>
<dbReference type="STRING" id="1265313.HRUBRA_02307"/>
<keyword evidence="2" id="KW-1185">Reference proteome</keyword>
<dbReference type="EMBL" id="AUVB01000070">
    <property type="protein sequence ID" value="KGE03075.1"/>
    <property type="molecule type" value="Genomic_DNA"/>
</dbReference>
<accession>A0A095VP02</accession>
<dbReference type="Gene3D" id="3.40.50.150">
    <property type="entry name" value="Vaccinia Virus protein VP39"/>
    <property type="match status" value="1"/>
</dbReference>
<reference evidence="1 2" key="1">
    <citation type="journal article" date="2014" name="Genome Announc.">
        <title>Genome Sequence of Gammaproteobacterial Pseudohaliea rubra Type Strain DSM 19751, Isolated from Coastal Seawater of the Mediterranean Sea.</title>
        <authorList>
            <person name="Spring S."/>
            <person name="Fiebig A."/>
            <person name="Riedel T."/>
            <person name="Goker M."/>
            <person name="Klenk H.P."/>
        </authorList>
    </citation>
    <scope>NUCLEOTIDE SEQUENCE [LARGE SCALE GENOMIC DNA]</scope>
    <source>
        <strain evidence="1 2">DSM 19751</strain>
    </source>
</reference>
<sequence length="223" mass="25212">MYTRDNPSPEYLAMVQMYETLHTAGEQAEGKSAEETFPGKMLVGHVREIKALIERTGARDLLDYGAGKGLAYSEGNLRIDNQLTVSSLQDYWGLDEIRCYDPGHAPFAQLPDRPYDAVISTDVLEHITEPDVPWIIEEMFSLARKFVFANVACYPAVKHLPNGQNAHCTLHTPEWWAGLVHGIAMRHTDIAYRFVMTDKSGPRKKLGLSGKRRKVNHVFERLV</sequence>
<dbReference type="AlphaFoldDB" id="A0A095VP02"/>
<evidence type="ECO:0008006" key="3">
    <source>
        <dbReference type="Google" id="ProtNLM"/>
    </source>
</evidence>
<dbReference type="eggNOG" id="COG0500">
    <property type="taxonomic scope" value="Bacteria"/>
</dbReference>
<gene>
    <name evidence="1" type="ORF">HRUBRA_02307</name>
</gene>
<organism evidence="1 2">
    <name type="scientific">Pseudohaliea rubra DSM 19751</name>
    <dbReference type="NCBI Taxonomy" id="1265313"/>
    <lineage>
        <taxon>Bacteria</taxon>
        <taxon>Pseudomonadati</taxon>
        <taxon>Pseudomonadota</taxon>
        <taxon>Gammaproteobacteria</taxon>
        <taxon>Cellvibrionales</taxon>
        <taxon>Halieaceae</taxon>
        <taxon>Pseudohaliea</taxon>
    </lineage>
</organism>
<protein>
    <recommendedName>
        <fullName evidence="3">Methyltransferase type 11 domain-containing protein</fullName>
    </recommendedName>
</protein>
<evidence type="ECO:0000313" key="1">
    <source>
        <dbReference type="EMBL" id="KGE03075.1"/>
    </source>
</evidence>
<dbReference type="RefSeq" id="WP_035514659.1">
    <property type="nucleotide sequence ID" value="NZ_KN234750.1"/>
</dbReference>
<dbReference type="SUPFAM" id="SSF53335">
    <property type="entry name" value="S-adenosyl-L-methionine-dependent methyltransferases"/>
    <property type="match status" value="1"/>
</dbReference>
<evidence type="ECO:0000313" key="2">
    <source>
        <dbReference type="Proteomes" id="UP000029640"/>
    </source>
</evidence>
<dbReference type="OrthoDB" id="9791944at2"/>